<reference evidence="1 2" key="1">
    <citation type="submission" date="2018-07" db="EMBL/GenBank/DDBJ databases">
        <title>The complete nuclear genome of the prasinophyte Chloropicon primus (CCMP1205).</title>
        <authorList>
            <person name="Pombert J.-F."/>
            <person name="Otis C."/>
            <person name="Turmel M."/>
            <person name="Lemieux C."/>
        </authorList>
    </citation>
    <scope>NUCLEOTIDE SEQUENCE [LARGE SCALE GENOMIC DNA]</scope>
    <source>
        <strain evidence="1 2">CCMP1205</strain>
    </source>
</reference>
<dbReference type="EMBL" id="CP031036">
    <property type="protein sequence ID" value="QDZ19470.1"/>
    <property type="molecule type" value="Genomic_DNA"/>
</dbReference>
<dbReference type="AlphaFoldDB" id="A0A5B8MJ97"/>
<gene>
    <name evidence="1" type="ORF">A3770_03p19880</name>
</gene>
<keyword evidence="2" id="KW-1185">Reference proteome</keyword>
<sequence>MATALWGQRGGKNELGERDYCSSSEEAKREASNRNLEVFVMLTPFEAFGERILKYVGPSVGTTFRDVMKCVGICHYMIAFREVGNNGNYRAFDFGPIGGADRDVVVSHKEEGVVPVDNGQGNKSKAVQGKVKEALIYELPKDHLQVGTTTMTLDEVRDLCNSFPEVYELHANDCRHFVNAVAEVATGVKRASLVVGRDSMKRQSLLKFWSPWEVGMLITDYQNFPWVTRYSKTFTTVMAAVSGSKLGWHLIKPNGGFFNFNLGILERLQNAAVPQLVRSGGKLVVDKPIRGSAITATYATALATFNESSLFREGVRLTKDLGDGIKAFAGMLEGAIVAPIVEVGPISSSALNALGGIGVTLRRRTANTIRPLAQVRCPSLAQVLQFAPRRRTASIAAGTVDHQPFSLQVPEGVTKMFSKVLPTLKMNKALQGRAMRLARPAYELTVGANANM</sequence>
<organism evidence="1 2">
    <name type="scientific">Chloropicon primus</name>
    <dbReference type="NCBI Taxonomy" id="1764295"/>
    <lineage>
        <taxon>Eukaryota</taxon>
        <taxon>Viridiplantae</taxon>
        <taxon>Chlorophyta</taxon>
        <taxon>Chloropicophyceae</taxon>
        <taxon>Chloropicales</taxon>
        <taxon>Chloropicaceae</taxon>
        <taxon>Chloropicon</taxon>
    </lineage>
</organism>
<evidence type="ECO:0000313" key="1">
    <source>
        <dbReference type="EMBL" id="QDZ19470.1"/>
    </source>
</evidence>
<dbReference type="Proteomes" id="UP000316726">
    <property type="component" value="Chromosome 3"/>
</dbReference>
<accession>A0A5B8MJ97</accession>
<protein>
    <submittedName>
        <fullName evidence="1">Uncharacterized protein</fullName>
    </submittedName>
</protein>
<dbReference type="OrthoDB" id="513772at2759"/>
<proteinExistence type="predicted"/>
<name>A0A5B8MJ97_9CHLO</name>
<evidence type="ECO:0000313" key="2">
    <source>
        <dbReference type="Proteomes" id="UP000316726"/>
    </source>
</evidence>